<dbReference type="AlphaFoldDB" id="A0A8B7BIL4"/>
<accession>A0A8B7BIL4</accession>
<evidence type="ECO:0000313" key="2">
    <source>
        <dbReference type="Proteomes" id="UP000228380"/>
    </source>
</evidence>
<gene>
    <name evidence="3" type="primary">LOC103697395</name>
</gene>
<proteinExistence type="predicted"/>
<reference evidence="2" key="1">
    <citation type="journal article" date="2019" name="Nat. Commun.">
        <title>Genome-wide association mapping of date palm fruit traits.</title>
        <authorList>
            <person name="Hazzouri K.M."/>
            <person name="Gros-Balthazard M."/>
            <person name="Flowers J.M."/>
            <person name="Copetti D."/>
            <person name="Lemansour A."/>
            <person name="Lebrun M."/>
            <person name="Masmoudi K."/>
            <person name="Ferrand S."/>
            <person name="Dhar M.I."/>
            <person name="Fresquez Z.A."/>
            <person name="Rosas U."/>
            <person name="Zhang J."/>
            <person name="Talag J."/>
            <person name="Lee S."/>
            <person name="Kudrna D."/>
            <person name="Powell R.F."/>
            <person name="Leitch I.J."/>
            <person name="Krueger R.R."/>
            <person name="Wing R.A."/>
            <person name="Amiri K.M.A."/>
            <person name="Purugganan M.D."/>
        </authorList>
    </citation>
    <scope>NUCLEOTIDE SEQUENCE [LARGE SCALE GENOMIC DNA]</scope>
    <source>
        <strain evidence="2">cv. Khalas</strain>
    </source>
</reference>
<protein>
    <submittedName>
        <fullName evidence="3">Uncharacterized protein LOC103697395</fullName>
    </submittedName>
</protein>
<dbReference type="Proteomes" id="UP000228380">
    <property type="component" value="Chromosome 10"/>
</dbReference>
<sequence>MGGDSSDAGGRRRRKEEEARRAAGTAGDAAALLVGWAAIGQLRRGDDEARQRRWRGSRCRRRLKMNSYRVLGGGLPILAAAGEGCSGSTSDGRLRQAAAAGGEPIARWSWLRQATSGGGPSVGPTMEKRERCGIFGGGRRRGKGSTVVMVGGGFDAEREGGGEPRGSGGVVRQWRWLEAGRVVYSPWVGGRRWPAVASGAGLVAGVTGGGEEMPKGFSPFFGETEREGGIWWG</sequence>
<keyword evidence="2" id="KW-1185">Reference proteome</keyword>
<evidence type="ECO:0000313" key="3">
    <source>
        <dbReference type="RefSeq" id="XP_008777463.2"/>
    </source>
</evidence>
<reference evidence="3" key="2">
    <citation type="submission" date="2025-08" db="UniProtKB">
        <authorList>
            <consortium name="RefSeq"/>
        </authorList>
    </citation>
    <scope>IDENTIFICATION</scope>
    <source>
        <tissue evidence="3">Young leaves</tissue>
    </source>
</reference>
<dbReference type="GeneID" id="103697395"/>
<feature type="region of interest" description="Disordered" evidence="1">
    <location>
        <begin position="1"/>
        <end position="26"/>
    </location>
</feature>
<name>A0A8B7BIL4_PHODC</name>
<evidence type="ECO:0000256" key="1">
    <source>
        <dbReference type="SAM" id="MobiDB-lite"/>
    </source>
</evidence>
<dbReference type="KEGG" id="pda:103697395"/>
<organism evidence="2 3">
    <name type="scientific">Phoenix dactylifera</name>
    <name type="common">Date palm</name>
    <dbReference type="NCBI Taxonomy" id="42345"/>
    <lineage>
        <taxon>Eukaryota</taxon>
        <taxon>Viridiplantae</taxon>
        <taxon>Streptophyta</taxon>
        <taxon>Embryophyta</taxon>
        <taxon>Tracheophyta</taxon>
        <taxon>Spermatophyta</taxon>
        <taxon>Magnoliopsida</taxon>
        <taxon>Liliopsida</taxon>
        <taxon>Arecaceae</taxon>
        <taxon>Coryphoideae</taxon>
        <taxon>Phoeniceae</taxon>
        <taxon>Phoenix</taxon>
    </lineage>
</organism>
<dbReference type="RefSeq" id="XP_008777463.2">
    <property type="nucleotide sequence ID" value="XM_008779241.4"/>
</dbReference>